<dbReference type="EMBL" id="AORC01000011">
    <property type="protein sequence ID" value="EYT49031.1"/>
    <property type="molecule type" value="Genomic_DNA"/>
</dbReference>
<evidence type="ECO:0000313" key="3">
    <source>
        <dbReference type="Proteomes" id="UP000019754"/>
    </source>
</evidence>
<protein>
    <recommendedName>
        <fullName evidence="4">Antitoxin</fullName>
    </recommendedName>
</protein>
<proteinExistence type="predicted"/>
<name>A0A022KXE9_9MICO</name>
<dbReference type="STRING" id="1249481.D641_0109765"/>
<organism evidence="2 3">
    <name type="scientific">Brachybacterium muris UCD-AY4</name>
    <dbReference type="NCBI Taxonomy" id="1249481"/>
    <lineage>
        <taxon>Bacteria</taxon>
        <taxon>Bacillati</taxon>
        <taxon>Actinomycetota</taxon>
        <taxon>Actinomycetes</taxon>
        <taxon>Micrococcales</taxon>
        <taxon>Dermabacteraceae</taxon>
        <taxon>Brachybacterium</taxon>
    </lineage>
</organism>
<reference evidence="2 3" key="1">
    <citation type="journal article" date="2013" name="Genome Announc.">
        <title>Draft genome sequence of an Actinobacterium, Brachybacterium muris strain UCD-AY4.</title>
        <authorList>
            <person name="Lo J.R."/>
            <person name="Lang J.M."/>
            <person name="Darling A.E."/>
            <person name="Eisen J.A."/>
            <person name="Coil D.A."/>
        </authorList>
    </citation>
    <scope>NUCLEOTIDE SEQUENCE [LARGE SCALE GENOMIC DNA]</scope>
    <source>
        <strain evidence="2 3">UCD-AY4</strain>
    </source>
</reference>
<sequence>MAITQVRTSREAREEIGAALARFQVEGVTAEPLVFGAHRKPQAAIIPFELYERLESILEDLELAETLASRMSQPSSDSDSLLTELGFDPADFA</sequence>
<evidence type="ECO:0000256" key="1">
    <source>
        <dbReference type="SAM" id="MobiDB-lite"/>
    </source>
</evidence>
<evidence type="ECO:0000313" key="2">
    <source>
        <dbReference type="EMBL" id="EYT49031.1"/>
    </source>
</evidence>
<dbReference type="RefSeq" id="WP_017823480.1">
    <property type="nucleotide sequence ID" value="NZ_AORC01000011.1"/>
</dbReference>
<dbReference type="AlphaFoldDB" id="A0A022KXE9"/>
<accession>A0A022KXE9</accession>
<dbReference type="OrthoDB" id="9803128at2"/>
<keyword evidence="3" id="KW-1185">Reference proteome</keyword>
<dbReference type="HOGENOM" id="CLU_2318485_0_0_11"/>
<evidence type="ECO:0008006" key="4">
    <source>
        <dbReference type="Google" id="ProtNLM"/>
    </source>
</evidence>
<dbReference type="Proteomes" id="UP000019754">
    <property type="component" value="Unassembled WGS sequence"/>
</dbReference>
<feature type="region of interest" description="Disordered" evidence="1">
    <location>
        <begin position="68"/>
        <end position="93"/>
    </location>
</feature>
<comment type="caution">
    <text evidence="2">The sequence shown here is derived from an EMBL/GenBank/DDBJ whole genome shotgun (WGS) entry which is preliminary data.</text>
</comment>
<gene>
    <name evidence="2" type="ORF">D641_0109765</name>
</gene>